<evidence type="ECO:0000313" key="13">
    <source>
        <dbReference type="Proteomes" id="UP000492821"/>
    </source>
</evidence>
<dbReference type="InterPro" id="IPR001628">
    <property type="entry name" value="Znf_hrmn_rcpt"/>
</dbReference>
<dbReference type="AlphaFoldDB" id="A0A7E4UMV6"/>
<dbReference type="Gene3D" id="3.30.50.10">
    <property type="entry name" value="Erythroid Transcription Factor GATA-1, subunit A"/>
    <property type="match status" value="1"/>
</dbReference>
<reference evidence="14" key="2">
    <citation type="submission" date="2020-10" db="UniProtKB">
        <authorList>
            <consortium name="WormBaseParasite"/>
        </authorList>
    </citation>
    <scope>IDENTIFICATION</scope>
</reference>
<evidence type="ECO:0000256" key="5">
    <source>
        <dbReference type="ARBA" id="ARBA00023015"/>
    </source>
</evidence>
<dbReference type="InterPro" id="IPR051152">
    <property type="entry name" value="C.elegans_Orphan_NR"/>
</dbReference>
<evidence type="ECO:0000256" key="9">
    <source>
        <dbReference type="ARBA" id="ARBA00023242"/>
    </source>
</evidence>
<dbReference type="Pfam" id="PF00105">
    <property type="entry name" value="zf-C4"/>
    <property type="match status" value="1"/>
</dbReference>
<evidence type="ECO:0000256" key="3">
    <source>
        <dbReference type="ARBA" id="ARBA00022771"/>
    </source>
</evidence>
<dbReference type="PROSITE" id="PS51843">
    <property type="entry name" value="NR_LBD"/>
    <property type="match status" value="1"/>
</dbReference>
<keyword evidence="2 10" id="KW-0479">Metal-binding</keyword>
<evidence type="ECO:0000256" key="4">
    <source>
        <dbReference type="ARBA" id="ARBA00022833"/>
    </source>
</evidence>
<feature type="domain" description="Nuclear receptor" evidence="11">
    <location>
        <begin position="5"/>
        <end position="83"/>
    </location>
</feature>
<protein>
    <submittedName>
        <fullName evidence="14">Nuclear receptor domain-containing protein</fullName>
    </submittedName>
</protein>
<dbReference type="GO" id="GO:0043565">
    <property type="term" value="F:sequence-specific DNA binding"/>
    <property type="evidence" value="ECO:0007669"/>
    <property type="project" value="InterPro"/>
</dbReference>
<feature type="domain" description="NR LBD" evidence="12">
    <location>
        <begin position="155"/>
        <end position="398"/>
    </location>
</feature>
<comment type="similarity">
    <text evidence="1 10">Belongs to the nuclear hormone receptor family.</text>
</comment>
<evidence type="ECO:0000256" key="10">
    <source>
        <dbReference type="RuleBase" id="RU004334"/>
    </source>
</evidence>
<keyword evidence="9 10" id="KW-0539">Nucleus</keyword>
<organism evidence="13 14">
    <name type="scientific">Panagrellus redivivus</name>
    <name type="common">Microworm</name>
    <dbReference type="NCBI Taxonomy" id="6233"/>
    <lineage>
        <taxon>Eukaryota</taxon>
        <taxon>Metazoa</taxon>
        <taxon>Ecdysozoa</taxon>
        <taxon>Nematoda</taxon>
        <taxon>Chromadorea</taxon>
        <taxon>Rhabditida</taxon>
        <taxon>Tylenchina</taxon>
        <taxon>Panagrolaimomorpha</taxon>
        <taxon>Panagrolaimoidea</taxon>
        <taxon>Panagrolaimidae</taxon>
        <taxon>Panagrellus</taxon>
    </lineage>
</organism>
<dbReference type="InterPro" id="IPR013088">
    <property type="entry name" value="Znf_NHR/GATA"/>
</dbReference>
<evidence type="ECO:0000259" key="12">
    <source>
        <dbReference type="PROSITE" id="PS51843"/>
    </source>
</evidence>
<dbReference type="PRINTS" id="PR00047">
    <property type="entry name" value="STROIDFINGER"/>
</dbReference>
<evidence type="ECO:0000256" key="7">
    <source>
        <dbReference type="ARBA" id="ARBA00023163"/>
    </source>
</evidence>
<dbReference type="Pfam" id="PF00104">
    <property type="entry name" value="Hormone_recep"/>
    <property type="match status" value="1"/>
</dbReference>
<keyword evidence="4 10" id="KW-0862">Zinc</keyword>
<evidence type="ECO:0000313" key="14">
    <source>
        <dbReference type="WBParaSite" id="Pan_g1064.t1"/>
    </source>
</evidence>
<reference evidence="13" key="1">
    <citation type="journal article" date="2013" name="Genetics">
        <title>The draft genome and transcriptome of Panagrellus redivivus are shaped by the harsh demands of a free-living lifestyle.</title>
        <authorList>
            <person name="Srinivasan J."/>
            <person name="Dillman A.R."/>
            <person name="Macchietto M.G."/>
            <person name="Heikkinen L."/>
            <person name="Lakso M."/>
            <person name="Fracchia K.M."/>
            <person name="Antoshechkin I."/>
            <person name="Mortazavi A."/>
            <person name="Wong G."/>
            <person name="Sternberg P.W."/>
        </authorList>
    </citation>
    <scope>NUCLEOTIDE SEQUENCE [LARGE SCALE GENOMIC DNA]</scope>
    <source>
        <strain evidence="13">MT8872</strain>
    </source>
</reference>
<keyword evidence="13" id="KW-1185">Reference proteome</keyword>
<dbReference type="InterPro" id="IPR000536">
    <property type="entry name" value="Nucl_hrmn_rcpt_lig-bd"/>
</dbReference>
<evidence type="ECO:0000256" key="2">
    <source>
        <dbReference type="ARBA" id="ARBA00022723"/>
    </source>
</evidence>
<evidence type="ECO:0000256" key="6">
    <source>
        <dbReference type="ARBA" id="ARBA00023125"/>
    </source>
</evidence>
<dbReference type="PROSITE" id="PS51030">
    <property type="entry name" value="NUCLEAR_REC_DBD_2"/>
    <property type="match status" value="1"/>
</dbReference>
<dbReference type="Gene3D" id="1.10.565.10">
    <property type="entry name" value="Retinoid X Receptor"/>
    <property type="match status" value="1"/>
</dbReference>
<keyword evidence="3 10" id="KW-0863">Zinc-finger</keyword>
<dbReference type="PANTHER" id="PTHR45680:SF23">
    <property type="entry name" value="NUCLEAR HORMONE RECEPTOR FAMILY"/>
    <property type="match status" value="1"/>
</dbReference>
<keyword evidence="8 10" id="KW-0675">Receptor</keyword>
<dbReference type="PANTHER" id="PTHR45680">
    <property type="entry name" value="NUCLEAR HORMONE RECEPTOR FAMILY"/>
    <property type="match status" value="1"/>
</dbReference>
<comment type="subcellular location">
    <subcellularLocation>
        <location evidence="10">Nucleus</location>
    </subcellularLocation>
</comment>
<name>A0A7E4UMV6_PANRE</name>
<dbReference type="GO" id="GO:0008270">
    <property type="term" value="F:zinc ion binding"/>
    <property type="evidence" value="ECO:0007669"/>
    <property type="project" value="UniProtKB-KW"/>
</dbReference>
<proteinExistence type="inferred from homology"/>
<evidence type="ECO:0000256" key="8">
    <source>
        <dbReference type="ARBA" id="ARBA00023170"/>
    </source>
</evidence>
<dbReference type="SUPFAM" id="SSF48508">
    <property type="entry name" value="Nuclear receptor ligand-binding domain"/>
    <property type="match status" value="1"/>
</dbReference>
<dbReference type="Proteomes" id="UP000492821">
    <property type="component" value="Unassembled WGS sequence"/>
</dbReference>
<dbReference type="SMART" id="SM00399">
    <property type="entry name" value="ZnF_C4"/>
    <property type="match status" value="1"/>
</dbReference>
<dbReference type="InterPro" id="IPR035500">
    <property type="entry name" value="NHR-like_dom_sf"/>
</dbReference>
<dbReference type="GO" id="GO:0005634">
    <property type="term" value="C:nucleus"/>
    <property type="evidence" value="ECO:0007669"/>
    <property type="project" value="UniProtKB-SubCell"/>
</dbReference>
<evidence type="ECO:0000259" key="11">
    <source>
        <dbReference type="PROSITE" id="PS51030"/>
    </source>
</evidence>
<evidence type="ECO:0000256" key="1">
    <source>
        <dbReference type="ARBA" id="ARBA00005993"/>
    </source>
</evidence>
<dbReference type="GO" id="GO:0003700">
    <property type="term" value="F:DNA-binding transcription factor activity"/>
    <property type="evidence" value="ECO:0007669"/>
    <property type="project" value="InterPro"/>
</dbReference>
<dbReference type="WBParaSite" id="Pan_g1064.t1">
    <property type="protein sequence ID" value="Pan_g1064.t1"/>
    <property type="gene ID" value="Pan_g1064"/>
</dbReference>
<keyword evidence="6 10" id="KW-0238">DNA-binding</keyword>
<dbReference type="PROSITE" id="PS00031">
    <property type="entry name" value="NUCLEAR_REC_DBD_1"/>
    <property type="match status" value="1"/>
</dbReference>
<keyword evidence="5 10" id="KW-0805">Transcription regulation</keyword>
<sequence length="398" mass="45921">MTGENDTCLVCQVPTKSIHFQVNCCRACAAFFRRSIKAKHVYHCQRGTGRCELVLRSRSKPICRHCRLKRCIEIGLHVEAETECDSTTSPTTLTPDPVDLAPVEDPISETFSGSPISINGDKVNYDPKPLLNVVKENLLKDNTQSLQSASGVIITPLQRMCHELNKFMGHNPPNPVNITVSRDVIVDDNIRFNEEYLLRLVKLVTSFEHFVKIDNSQKFNIFRHFWATFLCIERIHQSMLMFGTDEKDLRYLLTNRQAIDFQLLFDDPPPKDSENIKMFKPMMERYIRNLINPMKALGLTVFELAFIASHLLWSLYEVNGITSETHKMAEKLMERNAAEMHDYYVYEQKLPNYAARLSAITGLVPVIESILRSRKDLIIVGKFFDFRKIDFFDCELME</sequence>
<keyword evidence="7 10" id="KW-0804">Transcription</keyword>
<dbReference type="SUPFAM" id="SSF57716">
    <property type="entry name" value="Glucocorticoid receptor-like (DNA-binding domain)"/>
    <property type="match status" value="1"/>
</dbReference>
<accession>A0A7E4UMV6</accession>
<dbReference type="SMART" id="SM00430">
    <property type="entry name" value="HOLI"/>
    <property type="match status" value="1"/>
</dbReference>